<evidence type="ECO:0000313" key="2">
    <source>
        <dbReference type="Proteomes" id="UP001320706"/>
    </source>
</evidence>
<comment type="caution">
    <text evidence="1">The sequence shown here is derived from an EMBL/GenBank/DDBJ whole genome shotgun (WGS) entry which is preliminary data.</text>
</comment>
<accession>A0ACC3SFA5</accession>
<dbReference type="Proteomes" id="UP001320706">
    <property type="component" value="Unassembled WGS sequence"/>
</dbReference>
<protein>
    <submittedName>
        <fullName evidence="1">Uncharacterized protein</fullName>
    </submittedName>
</protein>
<sequence>MDGLGGDMMQGIDMGSGVNVGVDMGGDAVAGAAQMGDAGATDFSDMANLGVDANSGMGNLDMGQMGDSVRTPFLLLRKDQSSHNCSSSPQSQARPHSHDTEPHSTAIFGSAAVSYCAQIPVKQGETTKIIDRSSFPTGGTVTATVVDSQEESPSLANHFSMGLLDGRLGIFGLR</sequence>
<name>A0ACC3SFA5_9PEZI</name>
<organism evidence="1 2">
    <name type="scientific">Zalaria obscura</name>
    <dbReference type="NCBI Taxonomy" id="2024903"/>
    <lineage>
        <taxon>Eukaryota</taxon>
        <taxon>Fungi</taxon>
        <taxon>Dikarya</taxon>
        <taxon>Ascomycota</taxon>
        <taxon>Pezizomycotina</taxon>
        <taxon>Dothideomycetes</taxon>
        <taxon>Dothideomycetidae</taxon>
        <taxon>Dothideales</taxon>
        <taxon>Zalariaceae</taxon>
        <taxon>Zalaria</taxon>
    </lineage>
</organism>
<proteinExistence type="predicted"/>
<gene>
    <name evidence="1" type="ORF">M8818_003493</name>
</gene>
<dbReference type="EMBL" id="JAMKPW020000015">
    <property type="protein sequence ID" value="KAK8210325.1"/>
    <property type="molecule type" value="Genomic_DNA"/>
</dbReference>
<keyword evidence="2" id="KW-1185">Reference proteome</keyword>
<evidence type="ECO:0000313" key="1">
    <source>
        <dbReference type="EMBL" id="KAK8210325.1"/>
    </source>
</evidence>
<reference evidence="1" key="1">
    <citation type="submission" date="2024-02" db="EMBL/GenBank/DDBJ databases">
        <title>Metagenome Assembled Genome of Zalaria obscura JY119.</title>
        <authorList>
            <person name="Vighnesh L."/>
            <person name="Jagadeeshwari U."/>
            <person name="Venkata Ramana C."/>
            <person name="Sasikala C."/>
        </authorList>
    </citation>
    <scope>NUCLEOTIDE SEQUENCE</scope>
    <source>
        <strain evidence="1">JY119</strain>
    </source>
</reference>